<proteinExistence type="predicted"/>
<dbReference type="AlphaFoldDB" id="A0A085MWX5"/>
<protein>
    <submittedName>
        <fullName evidence="2">Uncharacterized protein</fullName>
    </submittedName>
</protein>
<evidence type="ECO:0000313" key="2">
    <source>
        <dbReference type="EMBL" id="KFD61721.1"/>
    </source>
</evidence>
<evidence type="ECO:0000313" key="1">
    <source>
        <dbReference type="EMBL" id="KFD56856.1"/>
    </source>
</evidence>
<dbReference type="Proteomes" id="UP000030758">
    <property type="component" value="Unassembled WGS sequence"/>
</dbReference>
<dbReference type="EMBL" id="KL363191">
    <property type="protein sequence ID" value="KFD56856.1"/>
    <property type="molecule type" value="Genomic_DNA"/>
</dbReference>
<reference evidence="2 3" key="1">
    <citation type="journal article" date="2014" name="Nat. Genet.">
        <title>Genome and transcriptome of the porcine whipworm Trichuris suis.</title>
        <authorList>
            <person name="Jex A.R."/>
            <person name="Nejsum P."/>
            <person name="Schwarz E.M."/>
            <person name="Hu L."/>
            <person name="Young N.D."/>
            <person name="Hall R.S."/>
            <person name="Korhonen P.K."/>
            <person name="Liao S."/>
            <person name="Thamsborg S."/>
            <person name="Xia J."/>
            <person name="Xu P."/>
            <person name="Wang S."/>
            <person name="Scheerlinck J.P."/>
            <person name="Hofmann A."/>
            <person name="Sternberg P.W."/>
            <person name="Wang J."/>
            <person name="Gasser R.B."/>
        </authorList>
    </citation>
    <scope>NUCLEOTIDE SEQUENCE [LARGE SCALE GENOMIC DNA]</scope>
    <source>
        <strain evidence="2">DCEP-RM93F</strain>
        <strain evidence="1">DCEP-RM93M</strain>
    </source>
</reference>
<dbReference type="EMBL" id="KL367614">
    <property type="protein sequence ID" value="KFD61721.1"/>
    <property type="molecule type" value="Genomic_DNA"/>
</dbReference>
<sequence length="74" mass="8704">MLQVKWLNNLSYMTIRTRQESYEEGETTIVTYLIAKIKSDFSIPLQRSALLFWRLAKQPEYRLSETPAQYSCPG</sequence>
<accession>A0A085MWX5</accession>
<name>A0A085MWX5_9BILA</name>
<dbReference type="Proteomes" id="UP000030764">
    <property type="component" value="Unassembled WGS sequence"/>
</dbReference>
<organism evidence="2">
    <name type="scientific">Trichuris suis</name>
    <name type="common">pig whipworm</name>
    <dbReference type="NCBI Taxonomy" id="68888"/>
    <lineage>
        <taxon>Eukaryota</taxon>
        <taxon>Metazoa</taxon>
        <taxon>Ecdysozoa</taxon>
        <taxon>Nematoda</taxon>
        <taxon>Enoplea</taxon>
        <taxon>Dorylaimia</taxon>
        <taxon>Trichinellida</taxon>
        <taxon>Trichuridae</taxon>
        <taxon>Trichuris</taxon>
    </lineage>
</organism>
<gene>
    <name evidence="1" type="ORF">M513_02113</name>
    <name evidence="2" type="ORF">M514_02113</name>
</gene>
<keyword evidence="3" id="KW-1185">Reference proteome</keyword>
<evidence type="ECO:0000313" key="3">
    <source>
        <dbReference type="Proteomes" id="UP000030764"/>
    </source>
</evidence>